<dbReference type="Proteomes" id="UP001362999">
    <property type="component" value="Unassembled WGS sequence"/>
</dbReference>
<feature type="transmembrane region" description="Helical" evidence="2">
    <location>
        <begin position="152"/>
        <end position="180"/>
    </location>
</feature>
<evidence type="ECO:0000313" key="3">
    <source>
        <dbReference type="EMBL" id="KAK7023916.1"/>
    </source>
</evidence>
<dbReference type="AlphaFoldDB" id="A0AAW0BBS4"/>
<proteinExistence type="predicted"/>
<protein>
    <submittedName>
        <fullName evidence="3">Uncharacterized protein</fullName>
    </submittedName>
</protein>
<accession>A0AAW0BBS4</accession>
<keyword evidence="2" id="KW-1133">Transmembrane helix</keyword>
<organism evidence="3 4">
    <name type="scientific">Favolaschia claudopus</name>
    <dbReference type="NCBI Taxonomy" id="2862362"/>
    <lineage>
        <taxon>Eukaryota</taxon>
        <taxon>Fungi</taxon>
        <taxon>Dikarya</taxon>
        <taxon>Basidiomycota</taxon>
        <taxon>Agaricomycotina</taxon>
        <taxon>Agaricomycetes</taxon>
        <taxon>Agaricomycetidae</taxon>
        <taxon>Agaricales</taxon>
        <taxon>Marasmiineae</taxon>
        <taxon>Mycenaceae</taxon>
        <taxon>Favolaschia</taxon>
    </lineage>
</organism>
<feature type="compositionally biased region" description="Basic residues" evidence="1">
    <location>
        <begin position="45"/>
        <end position="55"/>
    </location>
</feature>
<feature type="transmembrane region" description="Helical" evidence="2">
    <location>
        <begin position="67"/>
        <end position="90"/>
    </location>
</feature>
<dbReference type="EMBL" id="JAWWNJ010000035">
    <property type="protein sequence ID" value="KAK7023916.1"/>
    <property type="molecule type" value="Genomic_DNA"/>
</dbReference>
<feature type="transmembrane region" description="Helical" evidence="2">
    <location>
        <begin position="192"/>
        <end position="218"/>
    </location>
</feature>
<evidence type="ECO:0000256" key="2">
    <source>
        <dbReference type="SAM" id="Phobius"/>
    </source>
</evidence>
<sequence>MSHLSTSTSGTAPKTESGFTGPASLSQNAPFRSNFDHASSVTSSARRRPPSRRSQRAIPSPLKASGLLAGFLPIPPVLSVIYLACGHAALRAAHPAHYGHVPLTSSVRAGAVGGAVLAVPLALFLYILLFPTKPPDPEDFFDDDEDTVWPLVLNYGTYAICAILTLLLGSISGALGTVCLPSNIMLSAAEAAAAGIVGASIICGGLAMVAVFAFVIWLDFLRPKSATPTTDSL</sequence>
<feature type="transmembrane region" description="Helical" evidence="2">
    <location>
        <begin position="111"/>
        <end position="132"/>
    </location>
</feature>
<keyword evidence="2" id="KW-0472">Membrane</keyword>
<feature type="region of interest" description="Disordered" evidence="1">
    <location>
        <begin position="1"/>
        <end position="58"/>
    </location>
</feature>
<name>A0AAW0BBS4_9AGAR</name>
<evidence type="ECO:0000256" key="1">
    <source>
        <dbReference type="SAM" id="MobiDB-lite"/>
    </source>
</evidence>
<evidence type="ECO:0000313" key="4">
    <source>
        <dbReference type="Proteomes" id="UP001362999"/>
    </source>
</evidence>
<gene>
    <name evidence="3" type="ORF">R3P38DRAFT_2954897</name>
</gene>
<comment type="caution">
    <text evidence="3">The sequence shown here is derived from an EMBL/GenBank/DDBJ whole genome shotgun (WGS) entry which is preliminary data.</text>
</comment>
<reference evidence="3 4" key="1">
    <citation type="journal article" date="2024" name="J Genomics">
        <title>Draft genome sequencing and assembly of Favolaschia claudopus CIRM-BRFM 2984 isolated from oak limbs.</title>
        <authorList>
            <person name="Navarro D."/>
            <person name="Drula E."/>
            <person name="Chaduli D."/>
            <person name="Cazenave R."/>
            <person name="Ahrendt S."/>
            <person name="Wang J."/>
            <person name="Lipzen A."/>
            <person name="Daum C."/>
            <person name="Barry K."/>
            <person name="Grigoriev I.V."/>
            <person name="Favel A."/>
            <person name="Rosso M.N."/>
            <person name="Martin F."/>
        </authorList>
    </citation>
    <scope>NUCLEOTIDE SEQUENCE [LARGE SCALE GENOMIC DNA]</scope>
    <source>
        <strain evidence="3 4">CIRM-BRFM 2984</strain>
    </source>
</reference>
<keyword evidence="4" id="KW-1185">Reference proteome</keyword>
<feature type="compositionally biased region" description="Polar residues" evidence="1">
    <location>
        <begin position="1"/>
        <end position="31"/>
    </location>
</feature>
<keyword evidence="2" id="KW-0812">Transmembrane</keyword>